<proteinExistence type="predicted"/>
<reference evidence="2 3" key="1">
    <citation type="journal article" date="2014" name="World J. Microbiol. Biotechnol.">
        <title>Biodiversity and physiological characteristics of Antarctic and Arctic lichens-associated bacteria.</title>
        <authorList>
            <person name="Lee Y.M."/>
            <person name="Kim E.H."/>
            <person name="Lee H.K."/>
            <person name="Hong S.G."/>
        </authorList>
    </citation>
    <scope>NUCLEOTIDE SEQUENCE [LARGE SCALE GENOMIC DNA]</scope>
    <source>
        <strain evidence="2 3">PAMC 26569</strain>
    </source>
</reference>
<dbReference type="InterPro" id="IPR050682">
    <property type="entry name" value="ModA/WtpA"/>
</dbReference>
<organism evidence="2 3">
    <name type="scientific">Lichenicola cladoniae</name>
    <dbReference type="NCBI Taxonomy" id="1484109"/>
    <lineage>
        <taxon>Bacteria</taxon>
        <taxon>Pseudomonadati</taxon>
        <taxon>Pseudomonadota</taxon>
        <taxon>Alphaproteobacteria</taxon>
        <taxon>Acetobacterales</taxon>
        <taxon>Acetobacteraceae</taxon>
        <taxon>Lichenicola</taxon>
    </lineage>
</organism>
<dbReference type="PROSITE" id="PS51257">
    <property type="entry name" value="PROKAR_LIPOPROTEIN"/>
    <property type="match status" value="1"/>
</dbReference>
<dbReference type="KEGG" id="lck:HN018_07645"/>
<feature type="signal peptide" evidence="1">
    <location>
        <begin position="1"/>
        <end position="26"/>
    </location>
</feature>
<keyword evidence="3" id="KW-1185">Reference proteome</keyword>
<evidence type="ECO:0000256" key="1">
    <source>
        <dbReference type="SAM" id="SignalP"/>
    </source>
</evidence>
<accession>A0A6M8HNN8</accession>
<dbReference type="AlphaFoldDB" id="A0A6M8HNN8"/>
<feature type="chain" id="PRO_5026900141" evidence="1">
    <location>
        <begin position="27"/>
        <end position="281"/>
    </location>
</feature>
<gene>
    <name evidence="2" type="ORF">HN018_07645</name>
</gene>
<dbReference type="EMBL" id="CP053708">
    <property type="protein sequence ID" value="QKE89936.1"/>
    <property type="molecule type" value="Genomic_DNA"/>
</dbReference>
<dbReference type="PANTHER" id="PTHR30632">
    <property type="entry name" value="MOLYBDATE-BINDING PERIPLASMIC PROTEIN"/>
    <property type="match status" value="1"/>
</dbReference>
<dbReference type="Proteomes" id="UP000500767">
    <property type="component" value="Chromosome"/>
</dbReference>
<dbReference type="SUPFAM" id="SSF53850">
    <property type="entry name" value="Periplasmic binding protein-like II"/>
    <property type="match status" value="1"/>
</dbReference>
<dbReference type="GO" id="GO:0030973">
    <property type="term" value="F:molybdate ion binding"/>
    <property type="evidence" value="ECO:0007669"/>
    <property type="project" value="TreeGrafter"/>
</dbReference>
<name>A0A6M8HNN8_9PROT</name>
<sequence length="281" mass="29091">MSRFRSIVGRAMLATALLLGCQTASSAQTTPRQPLRIYAAGSLASSFSDLLTAFGTPPATAVQATYGPAGALRERLEHGETAELFASADMAQPRRLAQGGHKGSVVMFARNRMCAIGRSSLGLTPANLLSRLLDPAVKLATSTPGADPSGDYAWAIFKRADGVHPGATAMLEDKAQQLLGHPGARALVPGHSAAEGVFLSGRADVLIGYCSGASVLRNAVPDLVAVQFPQPLDVSAPYGLIVLSGNPIAMRFALFILSDAGQTILAQHGLIPVTLSGTHSP</sequence>
<dbReference type="GO" id="GO:0015689">
    <property type="term" value="P:molybdate ion transport"/>
    <property type="evidence" value="ECO:0007669"/>
    <property type="project" value="TreeGrafter"/>
</dbReference>
<dbReference type="RefSeq" id="WP_171834925.1">
    <property type="nucleotide sequence ID" value="NZ_CP053708.1"/>
</dbReference>
<evidence type="ECO:0000313" key="3">
    <source>
        <dbReference type="Proteomes" id="UP000500767"/>
    </source>
</evidence>
<dbReference type="Gene3D" id="3.40.190.10">
    <property type="entry name" value="Periplasmic binding protein-like II"/>
    <property type="match status" value="2"/>
</dbReference>
<keyword evidence="1" id="KW-0732">Signal</keyword>
<dbReference type="Pfam" id="PF13531">
    <property type="entry name" value="SBP_bac_11"/>
    <property type="match status" value="1"/>
</dbReference>
<protein>
    <submittedName>
        <fullName evidence="2">Solute-binding protein</fullName>
    </submittedName>
</protein>
<evidence type="ECO:0000313" key="2">
    <source>
        <dbReference type="EMBL" id="QKE89936.1"/>
    </source>
</evidence>
<dbReference type="PANTHER" id="PTHR30632:SF0">
    <property type="entry name" value="SULFATE-BINDING PROTEIN"/>
    <property type="match status" value="1"/>
</dbReference>